<keyword evidence="2" id="KW-0808">Transferase</keyword>
<dbReference type="EMBL" id="JBHUOG010000002">
    <property type="protein sequence ID" value="MFD2797171.1"/>
    <property type="molecule type" value="Genomic_DNA"/>
</dbReference>
<dbReference type="InterPro" id="IPR000182">
    <property type="entry name" value="GNAT_dom"/>
</dbReference>
<protein>
    <submittedName>
        <fullName evidence="2">GNAT family N-acetyltransferase</fullName>
        <ecNumber evidence="2">2.3.-.-</ecNumber>
    </submittedName>
</protein>
<keyword evidence="3" id="KW-1185">Reference proteome</keyword>
<dbReference type="Gene3D" id="3.40.630.30">
    <property type="match status" value="1"/>
</dbReference>
<organism evidence="2 3">
    <name type="scientific">Promicromonospora vindobonensis</name>
    <dbReference type="NCBI Taxonomy" id="195748"/>
    <lineage>
        <taxon>Bacteria</taxon>
        <taxon>Bacillati</taxon>
        <taxon>Actinomycetota</taxon>
        <taxon>Actinomycetes</taxon>
        <taxon>Micrococcales</taxon>
        <taxon>Promicromonosporaceae</taxon>
        <taxon>Promicromonospora</taxon>
    </lineage>
</organism>
<evidence type="ECO:0000313" key="2">
    <source>
        <dbReference type="EMBL" id="MFD2797171.1"/>
    </source>
</evidence>
<proteinExistence type="predicted"/>
<evidence type="ECO:0000313" key="3">
    <source>
        <dbReference type="Proteomes" id="UP001597479"/>
    </source>
</evidence>
<dbReference type="RefSeq" id="WP_377190002.1">
    <property type="nucleotide sequence ID" value="NZ_JBHUOG010000002.1"/>
</dbReference>
<dbReference type="Proteomes" id="UP001597479">
    <property type="component" value="Unassembled WGS sequence"/>
</dbReference>
<reference evidence="3" key="1">
    <citation type="journal article" date="2019" name="Int. J. Syst. Evol. Microbiol.">
        <title>The Global Catalogue of Microorganisms (GCM) 10K type strain sequencing project: providing services to taxonomists for standard genome sequencing and annotation.</title>
        <authorList>
            <consortium name="The Broad Institute Genomics Platform"/>
            <consortium name="The Broad Institute Genome Sequencing Center for Infectious Disease"/>
            <person name="Wu L."/>
            <person name="Ma J."/>
        </authorList>
    </citation>
    <scope>NUCLEOTIDE SEQUENCE [LARGE SCALE GENOMIC DNA]</scope>
    <source>
        <strain evidence="3">CCM 7044</strain>
    </source>
</reference>
<dbReference type="PROSITE" id="PS51186">
    <property type="entry name" value="GNAT"/>
    <property type="match status" value="1"/>
</dbReference>
<gene>
    <name evidence="2" type="ORF">ACFS27_26675</name>
</gene>
<comment type="caution">
    <text evidence="2">The sequence shown here is derived from an EMBL/GenBank/DDBJ whole genome shotgun (WGS) entry which is preliminary data.</text>
</comment>
<evidence type="ECO:0000259" key="1">
    <source>
        <dbReference type="PROSITE" id="PS51186"/>
    </source>
</evidence>
<name>A0ABW5W4Q3_9MICO</name>
<keyword evidence="2" id="KW-0012">Acyltransferase</keyword>
<dbReference type="GO" id="GO:0016746">
    <property type="term" value="F:acyltransferase activity"/>
    <property type="evidence" value="ECO:0007669"/>
    <property type="project" value="UniProtKB-KW"/>
</dbReference>
<dbReference type="Pfam" id="PF00583">
    <property type="entry name" value="Acetyltransf_1"/>
    <property type="match status" value="1"/>
</dbReference>
<dbReference type="SUPFAM" id="SSF55729">
    <property type="entry name" value="Acyl-CoA N-acyltransferases (Nat)"/>
    <property type="match status" value="1"/>
</dbReference>
<accession>A0ABW5W4Q3</accession>
<dbReference type="InterPro" id="IPR016181">
    <property type="entry name" value="Acyl_CoA_acyltransferase"/>
</dbReference>
<feature type="domain" description="N-acetyltransferase" evidence="1">
    <location>
        <begin position="16"/>
        <end position="200"/>
    </location>
</feature>
<dbReference type="EC" id="2.3.-.-" evidence="2"/>
<sequence length="210" mass="22941">MGNQRARWPDGPDVRIEVRSAVGRYDDFYEIIGVKKPGGKGCWCMAYRDSRVSNADSPGYMRNLCESDPGPGVLVYVDDVVAGWCSIAPRSTYRRLMHSRTIPFVDDRDAWSAVCFVVRTGFRKHGLMHHLLAGAVEHARAHGAEVVEGYPADTGPDRVDVISGYVGTVRLFEAAGFERAAETGGVSGGRRRWVMRRELAPAESPGAAAG</sequence>